<evidence type="ECO:0000313" key="3">
    <source>
        <dbReference type="Proteomes" id="UP001147747"/>
    </source>
</evidence>
<reference evidence="2" key="1">
    <citation type="submission" date="2022-12" db="EMBL/GenBank/DDBJ databases">
        <authorList>
            <person name="Petersen C."/>
        </authorList>
    </citation>
    <scope>NUCLEOTIDE SEQUENCE</scope>
    <source>
        <strain evidence="2">IBT 29677</strain>
    </source>
</reference>
<protein>
    <recommendedName>
        <fullName evidence="4">F-box domain-containing protein</fullName>
    </recommendedName>
</protein>
<dbReference type="EMBL" id="JAPZBU010000009">
    <property type="protein sequence ID" value="KAJ5386649.1"/>
    <property type="molecule type" value="Genomic_DNA"/>
</dbReference>
<reference evidence="2" key="2">
    <citation type="journal article" date="2023" name="IMA Fungus">
        <title>Comparative genomic study of the Penicillium genus elucidates a diverse pangenome and 15 lateral gene transfer events.</title>
        <authorList>
            <person name="Petersen C."/>
            <person name="Sorensen T."/>
            <person name="Nielsen M.R."/>
            <person name="Sondergaard T.E."/>
            <person name="Sorensen J.L."/>
            <person name="Fitzpatrick D.A."/>
            <person name="Frisvad J.C."/>
            <person name="Nielsen K.L."/>
        </authorList>
    </citation>
    <scope>NUCLEOTIDE SEQUENCE</scope>
    <source>
        <strain evidence="2">IBT 29677</strain>
    </source>
</reference>
<organism evidence="2 3">
    <name type="scientific">Penicillium cosmopolitanum</name>
    <dbReference type="NCBI Taxonomy" id="1131564"/>
    <lineage>
        <taxon>Eukaryota</taxon>
        <taxon>Fungi</taxon>
        <taxon>Dikarya</taxon>
        <taxon>Ascomycota</taxon>
        <taxon>Pezizomycotina</taxon>
        <taxon>Eurotiomycetes</taxon>
        <taxon>Eurotiomycetidae</taxon>
        <taxon>Eurotiales</taxon>
        <taxon>Aspergillaceae</taxon>
        <taxon>Penicillium</taxon>
    </lineage>
</organism>
<gene>
    <name evidence="2" type="ORF">N7509_009190</name>
</gene>
<feature type="region of interest" description="Disordered" evidence="1">
    <location>
        <begin position="610"/>
        <end position="629"/>
    </location>
</feature>
<dbReference type="GeneID" id="81372807"/>
<proteinExistence type="predicted"/>
<comment type="caution">
    <text evidence="2">The sequence shown here is derived from an EMBL/GenBank/DDBJ whole genome shotgun (WGS) entry which is preliminary data.</text>
</comment>
<dbReference type="OrthoDB" id="5296720at2759"/>
<evidence type="ECO:0000256" key="1">
    <source>
        <dbReference type="SAM" id="MobiDB-lite"/>
    </source>
</evidence>
<dbReference type="AlphaFoldDB" id="A0A9W9VP35"/>
<accession>A0A9W9VP35</accession>
<sequence>MPCPLLQLPNELLHHIITILAPEPPSLAQLYLTPNPHLVRSEQDKNLKHLALTSSQFLDLVRPILFSHACLELKDEPDFRTFLVRSNLNRYVTSLVAISPPTPVYPDDPSWWRRVLRYLDPDRITLLAPPVFIGETLNASVQGGFNWAFEIDLQILQLERDTCPPRDLSSLQNLEYCTNLLTARPWTSMTFNESSSLKAYHHYEYFLGRVPSFVGEWGFHLQPPAHSPDADPEPPALPDLTTILETFVSFSYIAVFPFFNHMELILNTIAKMANLRQLTIQLAPDVNNHATELEQRGSLDPNDPWMELESAYSIIGWHIDQHPSIVEFRSRDLHVEAVRDDLIRVLQDNMGTKWTYDGIMALASNAYSAEPAFPILAHSLLPQPRSPTSPSGPLHASTDNNDWGLKRHWEEGIQSSQSTIFKCGAIIGFSRLRSRDKNNDDYIAQIPRHLLIKSLSENPASSEPRAFIIFPRGFEAFAPRTLLSVLQSSPTEPKLSREEAIKRLDTVQLLPVHNFPNAAQAIGQVSGSLQKIERSRQQQADNTRNNQPVILIVVGLDTLAEGVIRASNPVRGTALLSATLRHLNRISQAHAPYLSTILVNTNGIGPAAFESTHQQGPNRIKPQDEDTRPSWDDGIHSVFQTPGSSPLSTLLMKTLDQGIDTHILLSDIKTSQVAEVIKSRVGPGLGKWSVWTPNT</sequence>
<dbReference type="RefSeq" id="XP_056484447.1">
    <property type="nucleotide sequence ID" value="XM_056633827.1"/>
</dbReference>
<evidence type="ECO:0008006" key="4">
    <source>
        <dbReference type="Google" id="ProtNLM"/>
    </source>
</evidence>
<keyword evidence="3" id="KW-1185">Reference proteome</keyword>
<name>A0A9W9VP35_9EURO</name>
<dbReference type="Proteomes" id="UP001147747">
    <property type="component" value="Unassembled WGS sequence"/>
</dbReference>
<evidence type="ECO:0000313" key="2">
    <source>
        <dbReference type="EMBL" id="KAJ5386649.1"/>
    </source>
</evidence>